<proteinExistence type="predicted"/>
<dbReference type="Proteomes" id="UP001162164">
    <property type="component" value="Unassembled WGS sequence"/>
</dbReference>
<dbReference type="EMBL" id="JAPWTJ010001974">
    <property type="protein sequence ID" value="KAJ8968513.1"/>
    <property type="molecule type" value="Genomic_DNA"/>
</dbReference>
<organism evidence="1 2">
    <name type="scientific">Molorchus minor</name>
    <dbReference type="NCBI Taxonomy" id="1323400"/>
    <lineage>
        <taxon>Eukaryota</taxon>
        <taxon>Metazoa</taxon>
        <taxon>Ecdysozoa</taxon>
        <taxon>Arthropoda</taxon>
        <taxon>Hexapoda</taxon>
        <taxon>Insecta</taxon>
        <taxon>Pterygota</taxon>
        <taxon>Neoptera</taxon>
        <taxon>Endopterygota</taxon>
        <taxon>Coleoptera</taxon>
        <taxon>Polyphaga</taxon>
        <taxon>Cucujiformia</taxon>
        <taxon>Chrysomeloidea</taxon>
        <taxon>Cerambycidae</taxon>
        <taxon>Lamiinae</taxon>
        <taxon>Monochamini</taxon>
        <taxon>Molorchus</taxon>
    </lineage>
</organism>
<comment type="caution">
    <text evidence="1">The sequence shown here is derived from an EMBL/GenBank/DDBJ whole genome shotgun (WGS) entry which is preliminary data.</text>
</comment>
<name>A0ABQ9IXP3_9CUCU</name>
<reference evidence="1" key="1">
    <citation type="journal article" date="2023" name="Insect Mol. Biol.">
        <title>Genome sequencing provides insights into the evolution of gene families encoding plant cell wall-degrading enzymes in longhorned beetles.</title>
        <authorList>
            <person name="Shin N.R."/>
            <person name="Okamura Y."/>
            <person name="Kirsch R."/>
            <person name="Pauchet Y."/>
        </authorList>
    </citation>
    <scope>NUCLEOTIDE SEQUENCE</scope>
    <source>
        <strain evidence="1">MMC_N1</strain>
    </source>
</reference>
<gene>
    <name evidence="1" type="ORF">NQ317_016161</name>
</gene>
<sequence>MGNLIAYSRIWVTFLFGYRTGIITRDQLSSFSSVLGLDTVKNGDYPCIIIHTGYVFSTIYLEDFLMD</sequence>
<evidence type="ECO:0000313" key="2">
    <source>
        <dbReference type="Proteomes" id="UP001162164"/>
    </source>
</evidence>
<evidence type="ECO:0000313" key="1">
    <source>
        <dbReference type="EMBL" id="KAJ8968513.1"/>
    </source>
</evidence>
<keyword evidence="2" id="KW-1185">Reference proteome</keyword>
<protein>
    <submittedName>
        <fullName evidence="1">Uncharacterized protein</fullName>
    </submittedName>
</protein>
<accession>A0ABQ9IXP3</accession>